<dbReference type="Proteomes" id="UP001226691">
    <property type="component" value="Unassembled WGS sequence"/>
</dbReference>
<evidence type="ECO:0000313" key="2">
    <source>
        <dbReference type="Proteomes" id="UP001226691"/>
    </source>
</evidence>
<comment type="caution">
    <text evidence="1">The sequence shown here is derived from an EMBL/GenBank/DDBJ whole genome shotgun (WGS) entry which is preliminary data.</text>
</comment>
<protein>
    <submittedName>
        <fullName evidence="1">Uncharacterized protein</fullName>
    </submittedName>
</protein>
<gene>
    <name evidence="1" type="ORF">QE412_000649</name>
</gene>
<evidence type="ECO:0000313" key="1">
    <source>
        <dbReference type="EMBL" id="MDQ1122076.1"/>
    </source>
</evidence>
<keyword evidence="2" id="KW-1185">Reference proteome</keyword>
<proteinExistence type="predicted"/>
<reference evidence="1 2" key="1">
    <citation type="submission" date="2023-07" db="EMBL/GenBank/DDBJ databases">
        <title>Functional and genomic diversity of the sorghum phyllosphere microbiome.</title>
        <authorList>
            <person name="Shade A."/>
        </authorList>
    </citation>
    <scope>NUCLEOTIDE SEQUENCE [LARGE SCALE GENOMIC DNA]</scope>
    <source>
        <strain evidence="1 2">SORGH_AS_1207</strain>
    </source>
</reference>
<name>A0ABU0TQY1_MICTR</name>
<dbReference type="EMBL" id="JAUTBF010000001">
    <property type="protein sequence ID" value="MDQ1122076.1"/>
    <property type="molecule type" value="Genomic_DNA"/>
</dbReference>
<sequence>MTLTRTTTIHPVDMFEQATCSDRQICMTDFTAAAPVEFPSIVLAHGEPTAVTLALEVVQERSEYSATVSPAEVGDGPSFTLDVASMRRLVAARQSIDR</sequence>
<organism evidence="1 2">
    <name type="scientific">Microbacterium trichothecenolyticum</name>
    <name type="common">Aureobacterium trichothecenolyticum</name>
    <dbReference type="NCBI Taxonomy" id="69370"/>
    <lineage>
        <taxon>Bacteria</taxon>
        <taxon>Bacillati</taxon>
        <taxon>Actinomycetota</taxon>
        <taxon>Actinomycetes</taxon>
        <taxon>Micrococcales</taxon>
        <taxon>Microbacteriaceae</taxon>
        <taxon>Microbacterium</taxon>
    </lineage>
</organism>
<accession>A0ABU0TQY1</accession>